<sequence>MTTETGPIQLLTIAFGPDATFEGRIVEELDELMAAGQILVLDLLVVQKQAGGDLVSVGYQAEGMGDTVSALLGLGPGGLREAEAAFPSLAPGRAFGLTPDDVRELADELEPGTTAGFLLFEHRWARKLRRAVREQGGVPVAEGFLTEEALAPIAAELLATASRLEDEAEDKAAEEADPRKGQA</sequence>
<evidence type="ECO:0000256" key="1">
    <source>
        <dbReference type="SAM" id="MobiDB-lite"/>
    </source>
</evidence>
<accession>A0ABY3YSW0</accession>
<name>A0ABY3YSW0_STRRM</name>
<keyword evidence="3" id="KW-1185">Reference proteome</keyword>
<evidence type="ECO:0000313" key="3">
    <source>
        <dbReference type="Proteomes" id="UP000829494"/>
    </source>
</evidence>
<feature type="compositionally biased region" description="Basic and acidic residues" evidence="1">
    <location>
        <begin position="170"/>
        <end position="183"/>
    </location>
</feature>
<reference evidence="2 3" key="1">
    <citation type="submission" date="2022-03" db="EMBL/GenBank/DDBJ databases">
        <title>Complete genome of Streptomyces rimosus ssp. rimosus R7 (=ATCC 10970).</title>
        <authorList>
            <person name="Beganovic S."/>
            <person name="Ruckert C."/>
            <person name="Busche T."/>
            <person name="Kalinowski J."/>
            <person name="Wittmann C."/>
        </authorList>
    </citation>
    <scope>NUCLEOTIDE SEQUENCE [LARGE SCALE GENOMIC DNA]</scope>
    <source>
        <strain evidence="2 3">R7</strain>
    </source>
</reference>
<dbReference type="Proteomes" id="UP000829494">
    <property type="component" value="Chromosome"/>
</dbReference>
<evidence type="ECO:0008006" key="4">
    <source>
        <dbReference type="Google" id="ProtNLM"/>
    </source>
</evidence>
<organism evidence="2 3">
    <name type="scientific">Streptomyces rimosus subsp. rimosus</name>
    <dbReference type="NCBI Taxonomy" id="132474"/>
    <lineage>
        <taxon>Bacteria</taxon>
        <taxon>Bacillati</taxon>
        <taxon>Actinomycetota</taxon>
        <taxon>Actinomycetes</taxon>
        <taxon>Kitasatosporales</taxon>
        <taxon>Streptomycetaceae</taxon>
        <taxon>Streptomyces</taxon>
    </lineage>
</organism>
<dbReference type="RefSeq" id="WP_003980516.1">
    <property type="nucleotide sequence ID" value="NZ_CP094298.1"/>
</dbReference>
<evidence type="ECO:0000313" key="2">
    <source>
        <dbReference type="EMBL" id="UNZ00824.1"/>
    </source>
</evidence>
<protein>
    <recommendedName>
        <fullName evidence="4">DUF1269 domain-containing protein</fullName>
    </recommendedName>
</protein>
<gene>
    <name evidence="2" type="ORF">SRIMR7_01565</name>
</gene>
<dbReference type="EMBL" id="CP094298">
    <property type="protein sequence ID" value="UNZ00824.1"/>
    <property type="molecule type" value="Genomic_DNA"/>
</dbReference>
<feature type="region of interest" description="Disordered" evidence="1">
    <location>
        <begin position="164"/>
        <end position="183"/>
    </location>
</feature>
<dbReference type="GeneID" id="66860094"/>
<proteinExistence type="predicted"/>